<dbReference type="SUPFAM" id="SSF48225">
    <property type="entry name" value="Seven-hairpin glycosidases"/>
    <property type="match status" value="1"/>
</dbReference>
<dbReference type="InterPro" id="IPR001382">
    <property type="entry name" value="Glyco_hydro_47"/>
</dbReference>
<keyword evidence="8 20" id="KW-0472">Membrane</keyword>
<evidence type="ECO:0000256" key="12">
    <source>
        <dbReference type="ARBA" id="ARBA00048605"/>
    </source>
</evidence>
<evidence type="ECO:0000313" key="22">
    <source>
        <dbReference type="Proteomes" id="UP000472264"/>
    </source>
</evidence>
<protein>
    <recommendedName>
        <fullName evidence="18">alpha-1,2-Mannosidase</fullName>
        <ecNumber evidence="18">3.2.1.-</ecNumber>
    </recommendedName>
</protein>
<comment type="cofactor">
    <cofactor evidence="1 16">
        <name>Ca(2+)</name>
        <dbReference type="ChEBI" id="CHEBI:29108"/>
    </cofactor>
</comment>
<feature type="compositionally biased region" description="Polar residues" evidence="19">
    <location>
        <begin position="109"/>
        <end position="121"/>
    </location>
</feature>
<evidence type="ECO:0000256" key="2">
    <source>
        <dbReference type="ARBA" id="ARBA00004922"/>
    </source>
</evidence>
<feature type="disulfide bond" evidence="17">
    <location>
        <begin position="431"/>
        <end position="463"/>
    </location>
</feature>
<keyword evidence="20" id="KW-1133">Transmembrane helix</keyword>
<evidence type="ECO:0000256" key="19">
    <source>
        <dbReference type="SAM" id="MobiDB-lite"/>
    </source>
</evidence>
<evidence type="ECO:0000256" key="14">
    <source>
        <dbReference type="ARBA" id="ARBA00060399"/>
    </source>
</evidence>
<dbReference type="PANTHER" id="PTHR11742">
    <property type="entry name" value="MANNOSYL-OLIGOSACCHARIDE ALPHA-1,2-MANNOSIDASE-RELATED"/>
    <property type="match status" value="1"/>
</dbReference>
<comment type="similarity">
    <text evidence="3 18">Belongs to the glycosyl hydrolase 47 family.</text>
</comment>
<keyword evidence="9 17" id="KW-1015">Disulfide bond</keyword>
<keyword evidence="4 20" id="KW-0812">Transmembrane</keyword>
<evidence type="ECO:0000256" key="4">
    <source>
        <dbReference type="ARBA" id="ARBA00022692"/>
    </source>
</evidence>
<proteinExistence type="inferred from homology"/>
<feature type="active site" evidence="15">
    <location>
        <position position="502"/>
    </location>
</feature>
<evidence type="ECO:0000256" key="8">
    <source>
        <dbReference type="ARBA" id="ARBA00023136"/>
    </source>
</evidence>
<dbReference type="InterPro" id="IPR050749">
    <property type="entry name" value="Glycosyl_Hydrolase_47"/>
</dbReference>
<comment type="function">
    <text evidence="13">Involved in the maturation of Asn-linked oligosaccharides. Progressively trim alpha-1,2-linked mannose residues from Man(9)GlcNAc(2) to produce Man(5)GlcNAc(2).</text>
</comment>
<evidence type="ECO:0000256" key="9">
    <source>
        <dbReference type="ARBA" id="ARBA00023157"/>
    </source>
</evidence>
<evidence type="ECO:0000313" key="21">
    <source>
        <dbReference type="Ensembl" id="ENSENLP00000010695.1"/>
    </source>
</evidence>
<dbReference type="Gene3D" id="1.50.10.10">
    <property type="match status" value="1"/>
</dbReference>
<dbReference type="GO" id="GO:0070062">
    <property type="term" value="C:extracellular exosome"/>
    <property type="evidence" value="ECO:0007669"/>
    <property type="project" value="TreeGrafter"/>
</dbReference>
<comment type="catalytic activity">
    <reaction evidence="12">
        <text>N(4)-(alpha-D-Man-(1-&gt;2)-alpha-D-Man-(1-&gt;2)-alpha-D-Man-(1-&gt;3)-[alpha-D-Man-(1-&gt;2)-alpha-D-Man-(1-&gt;3)-[alpha-D-Man-(1-&gt;2)-alpha-D-Man-(1-&gt;6)]-alpha-D-Man-(1-&gt;6)]-beta-D-Man-(1-&gt;4)-beta-D-GlcNAc-(1-&gt;4)-beta-D-GlcNAc)-L-asparaginyl-[protein] (N-glucan mannose isomer 9A1,2,3B1,2,3) + 4 H2O = N(4)-(alpha-D-Man-(1-&gt;3)-[alpha-D-Man-(1-&gt;3)-[alpha-D-Man-(1-&gt;6)]-alpha-D-Man-(1-&gt;6)]-beta-D-Man-(1-&gt;4)-beta-D-GlcNAc-(1-&gt;4)-beta-D-GlcNAc)-L-asparaginyl-[protein] (N-glucan mannose isomer 5A1,2) + 4 beta-D-mannose</text>
        <dbReference type="Rhea" id="RHEA:56008"/>
        <dbReference type="Rhea" id="RHEA-COMP:14356"/>
        <dbReference type="Rhea" id="RHEA-COMP:14367"/>
        <dbReference type="ChEBI" id="CHEBI:15377"/>
        <dbReference type="ChEBI" id="CHEBI:28563"/>
        <dbReference type="ChEBI" id="CHEBI:59087"/>
        <dbReference type="ChEBI" id="CHEBI:139493"/>
        <dbReference type="EC" id="3.2.1.113"/>
    </reaction>
</comment>
<feature type="active site" description="Proton donor" evidence="15">
    <location>
        <position position="238"/>
    </location>
</feature>
<evidence type="ECO:0000256" key="5">
    <source>
        <dbReference type="ARBA" id="ARBA00022801"/>
    </source>
</evidence>
<reference evidence="21" key="3">
    <citation type="submission" date="2025-09" db="UniProtKB">
        <authorList>
            <consortium name="Ensembl"/>
        </authorList>
    </citation>
    <scope>IDENTIFICATION</scope>
</reference>
<keyword evidence="5 18" id="KW-0378">Hydrolase</keyword>
<feature type="binding site" evidence="16">
    <location>
        <position position="588"/>
    </location>
    <ligand>
        <name>Ca(2+)</name>
        <dbReference type="ChEBI" id="CHEBI:29108"/>
    </ligand>
</feature>
<feature type="transmembrane region" description="Helical" evidence="20">
    <location>
        <begin position="42"/>
        <end position="62"/>
    </location>
</feature>
<feature type="compositionally biased region" description="Basic and acidic residues" evidence="19">
    <location>
        <begin position="91"/>
        <end position="107"/>
    </location>
</feature>
<dbReference type="GO" id="GO:0000139">
    <property type="term" value="C:Golgi membrane"/>
    <property type="evidence" value="ECO:0007669"/>
    <property type="project" value="TreeGrafter"/>
</dbReference>
<keyword evidence="22" id="KW-1185">Reference proteome</keyword>
<evidence type="ECO:0000256" key="15">
    <source>
        <dbReference type="PIRSR" id="PIRSR601382-1"/>
    </source>
</evidence>
<dbReference type="GO" id="GO:0005509">
    <property type="term" value="F:calcium ion binding"/>
    <property type="evidence" value="ECO:0007669"/>
    <property type="project" value="InterPro"/>
</dbReference>
<comment type="pathway">
    <text evidence="2">Protein modification; protein glycosylation.</text>
</comment>
<dbReference type="GO" id="GO:0005975">
    <property type="term" value="P:carbohydrate metabolic process"/>
    <property type="evidence" value="ECO:0007669"/>
    <property type="project" value="InterPro"/>
</dbReference>
<feature type="active site" description="Proton donor" evidence="15">
    <location>
        <position position="477"/>
    </location>
</feature>
<evidence type="ECO:0000256" key="6">
    <source>
        <dbReference type="ARBA" id="ARBA00022837"/>
    </source>
</evidence>
<dbReference type="AlphaFoldDB" id="A0A665TKJ6"/>
<dbReference type="GO" id="GO:0005783">
    <property type="term" value="C:endoplasmic reticulum"/>
    <property type="evidence" value="ECO:0007669"/>
    <property type="project" value="TreeGrafter"/>
</dbReference>
<dbReference type="InterPro" id="IPR012341">
    <property type="entry name" value="6hp_glycosidase-like_sf"/>
</dbReference>
<keyword evidence="7" id="KW-0735">Signal-anchor</keyword>
<feature type="compositionally biased region" description="Basic residues" evidence="19">
    <location>
        <begin position="122"/>
        <end position="133"/>
    </location>
</feature>
<feature type="active site" evidence="15">
    <location>
        <position position="368"/>
    </location>
</feature>
<evidence type="ECO:0000256" key="7">
    <source>
        <dbReference type="ARBA" id="ARBA00022968"/>
    </source>
</evidence>
<dbReference type="GO" id="GO:0004571">
    <property type="term" value="F:mannosyl-oligosaccharide 1,2-alpha-mannosidase activity"/>
    <property type="evidence" value="ECO:0007669"/>
    <property type="project" value="UniProtKB-EC"/>
</dbReference>
<name>A0A665TKJ6_ECHNA</name>
<dbReference type="Pfam" id="PF01532">
    <property type="entry name" value="Glyco_hydro_47"/>
    <property type="match status" value="1"/>
</dbReference>
<evidence type="ECO:0000256" key="18">
    <source>
        <dbReference type="RuleBase" id="RU361193"/>
    </source>
</evidence>
<dbReference type="FunFam" id="1.50.10.10:FF:000002">
    <property type="entry name" value="alpha-1,2-Mannosidase"/>
    <property type="match status" value="1"/>
</dbReference>
<dbReference type="Ensembl" id="ENSENLT00000011182.1">
    <property type="protein sequence ID" value="ENSENLP00000010695.1"/>
    <property type="gene ID" value="ENSENLG00000002805.1"/>
</dbReference>
<dbReference type="EC" id="3.2.1.-" evidence="18"/>
<keyword evidence="6 16" id="KW-0106">Calcium</keyword>
<evidence type="ECO:0000256" key="11">
    <source>
        <dbReference type="ARBA" id="ARBA00047669"/>
    </source>
</evidence>
<evidence type="ECO:0000256" key="13">
    <source>
        <dbReference type="ARBA" id="ARBA00054774"/>
    </source>
</evidence>
<gene>
    <name evidence="21" type="primary">LOC115045427</name>
</gene>
<dbReference type="PANTHER" id="PTHR11742:SF28">
    <property type="entry name" value="MANNOSYL-OLIGOSACCHARIDE 1,2-ALPHA-MANNOSIDASE IC"/>
    <property type="match status" value="1"/>
</dbReference>
<evidence type="ECO:0000256" key="16">
    <source>
        <dbReference type="PIRSR" id="PIRSR601382-2"/>
    </source>
</evidence>
<dbReference type="Proteomes" id="UP000472264">
    <property type="component" value="Chromosome 6"/>
</dbReference>
<evidence type="ECO:0000256" key="10">
    <source>
        <dbReference type="ARBA" id="ARBA00023295"/>
    </source>
</evidence>
<evidence type="ECO:0000256" key="3">
    <source>
        <dbReference type="ARBA" id="ARBA00007658"/>
    </source>
</evidence>
<evidence type="ECO:0000256" key="20">
    <source>
        <dbReference type="SAM" id="Phobius"/>
    </source>
</evidence>
<feature type="compositionally biased region" description="Polar residues" evidence="19">
    <location>
        <begin position="80"/>
        <end position="90"/>
    </location>
</feature>
<keyword evidence="16" id="KW-0479">Metal-binding</keyword>
<evidence type="ECO:0000256" key="1">
    <source>
        <dbReference type="ARBA" id="ARBA00001913"/>
    </source>
</evidence>
<organism evidence="21 22">
    <name type="scientific">Echeneis naucrates</name>
    <name type="common">Live sharksucker</name>
    <dbReference type="NCBI Taxonomy" id="173247"/>
    <lineage>
        <taxon>Eukaryota</taxon>
        <taxon>Metazoa</taxon>
        <taxon>Chordata</taxon>
        <taxon>Craniata</taxon>
        <taxon>Vertebrata</taxon>
        <taxon>Euteleostomi</taxon>
        <taxon>Actinopterygii</taxon>
        <taxon>Neopterygii</taxon>
        <taxon>Teleostei</taxon>
        <taxon>Neoteleostei</taxon>
        <taxon>Acanthomorphata</taxon>
        <taxon>Carangaria</taxon>
        <taxon>Carangiformes</taxon>
        <taxon>Echeneidae</taxon>
        <taxon>Echeneis</taxon>
    </lineage>
</organism>
<accession>A0A665TKJ6</accession>
<comment type="subcellular location">
    <subcellularLocation>
        <location evidence="14">Endomembrane system</location>
        <topology evidence="14">Single-pass type II membrane protein</topology>
    </subcellularLocation>
</comment>
<dbReference type="InterPro" id="IPR036026">
    <property type="entry name" value="Seven-hairpin_glycosidases"/>
</dbReference>
<dbReference type="PRINTS" id="PR00747">
    <property type="entry name" value="GLYHDRLASE47"/>
</dbReference>
<reference evidence="21" key="1">
    <citation type="submission" date="2021-04" db="EMBL/GenBank/DDBJ databases">
        <authorList>
            <consortium name="Wellcome Sanger Institute Data Sharing"/>
        </authorList>
    </citation>
    <scope>NUCLEOTIDE SEQUENCE [LARGE SCALE GENOMIC DNA]</scope>
</reference>
<reference evidence="21" key="2">
    <citation type="submission" date="2025-08" db="UniProtKB">
        <authorList>
            <consortium name="Ensembl"/>
        </authorList>
    </citation>
    <scope>IDENTIFICATION</scope>
</reference>
<evidence type="ECO:0000256" key="17">
    <source>
        <dbReference type="PIRSR" id="PIRSR601382-3"/>
    </source>
</evidence>
<sequence>EQTLSNQKILQGSVSRKKVSMVFRKLPGVSASGMGLRLSQKFVFLIFLSGLVTLCFGALFFLPDSVRLKRIFLSKTETQPVTVGSGSGSENDAREHLKRPKEQDHPRAMTSTKGDTSTKLKSLSRKPAFRRCLLKPPLGRDGGRPSDPKTTERRDKVKEMMKFAWDNYKRYAWGKNELRPLTRNGHIGNMFGGLRGASIIDSLDTLYIMGLMDEYNDAKQWVQSSLDLNSNGEASLFEVNIRYVGGLLSAYYLTGEELFKTKAVELGEKLLPAFNTPTGIPRGIHQGLSRFWGWASAGSSILAEFGTLHLEFVHLTELSSNPIYTEKVMNIRKLLNKIEKPHGLYPNFLSPVSGNWVQHHVSIGGLGDSFYEYLIKSYLMSDKTDDDAKMMYYSALEAIEANLVQKSPGGLTYMAEWRGGILDHKMGHLACFSGGMIGIGADDGAPEKRQHYLDLAAEITHTCHESYTRSATKLGPEAFRFDSGAEATATRLSDRYYILRPEVIESYMYMWRLTHDPKYREWGWEAVEALEEHCRVESGFSGIRDVYTMTVSHDNMQQSFFLSETLKYLYLLFSDDDLLPLEDWVFNTEAHPLPIIRKSCLQDEATQDKTVSE</sequence>
<feature type="compositionally biased region" description="Basic and acidic residues" evidence="19">
    <location>
        <begin position="141"/>
        <end position="155"/>
    </location>
</feature>
<feature type="region of interest" description="Disordered" evidence="19">
    <location>
        <begin position="80"/>
        <end position="155"/>
    </location>
</feature>
<keyword evidence="10 18" id="KW-0326">Glycosidase</keyword>
<comment type="catalytic activity">
    <reaction evidence="11">
        <text>N(4)-(alpha-D-Man-(1-&gt;2)-alpha-D-Man-(1-&gt;2)-alpha-D-Man-(1-&gt;3)-[alpha-D-Man-(1-&gt;3)-[alpha-D-Man-(1-&gt;2)-alpha-D-Man-(1-&gt;6)]-alpha-D-Man-(1-&gt;6)]-beta-D-Man-(1-&gt;4)-beta-D-GlcNAc-(1-&gt;4)-beta-D-GlcNAc)-L-asparaginyl-[protein] (N-glucan mannose isomer 8A1,2,3B1,3) + 3 H2O = N(4)-(alpha-D-Man-(1-&gt;3)-[alpha-D-Man-(1-&gt;3)-[alpha-D-Man-(1-&gt;6)]-alpha-D-Man-(1-&gt;6)]-beta-D-Man-(1-&gt;4)-beta-D-GlcNAc-(1-&gt;4)-beta-D-GlcNAc)-L-asparaginyl-[protein] (N-glucan mannose isomer 5A1,2) + 3 beta-D-mannose</text>
        <dbReference type="Rhea" id="RHEA:56028"/>
        <dbReference type="Rhea" id="RHEA-COMP:14358"/>
        <dbReference type="Rhea" id="RHEA-COMP:14367"/>
        <dbReference type="ChEBI" id="CHEBI:15377"/>
        <dbReference type="ChEBI" id="CHEBI:28563"/>
        <dbReference type="ChEBI" id="CHEBI:59087"/>
        <dbReference type="ChEBI" id="CHEBI:60628"/>
        <dbReference type="EC" id="3.2.1.113"/>
    </reaction>
</comment>